<protein>
    <submittedName>
        <fullName evidence="1">Uncharacterized protein</fullName>
    </submittedName>
</protein>
<organism evidence="1 2">
    <name type="scientific">Methylobacterium isbiliense</name>
    <dbReference type="NCBI Taxonomy" id="315478"/>
    <lineage>
        <taxon>Bacteria</taxon>
        <taxon>Pseudomonadati</taxon>
        <taxon>Pseudomonadota</taxon>
        <taxon>Alphaproteobacteria</taxon>
        <taxon>Hyphomicrobiales</taxon>
        <taxon>Methylobacteriaceae</taxon>
        <taxon>Methylobacterium</taxon>
    </lineage>
</organism>
<dbReference type="Proteomes" id="UP001055153">
    <property type="component" value="Unassembled WGS sequence"/>
</dbReference>
<reference evidence="1" key="1">
    <citation type="journal article" date="2021" name="Front. Microbiol.">
        <title>Comprehensive Comparative Genomics and Phenotyping of Methylobacterium Species.</title>
        <authorList>
            <person name="Alessa O."/>
            <person name="Ogura Y."/>
            <person name="Fujitani Y."/>
            <person name="Takami H."/>
            <person name="Hayashi T."/>
            <person name="Sahin N."/>
            <person name="Tani A."/>
        </authorList>
    </citation>
    <scope>NUCLEOTIDE SEQUENCE</scope>
    <source>
        <strain evidence="1">DSM 17168</strain>
    </source>
</reference>
<accession>A0ABQ4S7V8</accession>
<name>A0ABQ4S7V8_9HYPH</name>
<comment type="caution">
    <text evidence="1">The sequence shown here is derived from an EMBL/GenBank/DDBJ whole genome shotgun (WGS) entry which is preliminary data.</text>
</comment>
<dbReference type="RefSeq" id="WP_238234163.1">
    <property type="nucleotide sequence ID" value="NZ_BPQQ01000012.1"/>
</dbReference>
<proteinExistence type="predicted"/>
<keyword evidence="2" id="KW-1185">Reference proteome</keyword>
<evidence type="ECO:0000313" key="1">
    <source>
        <dbReference type="EMBL" id="GJD99275.1"/>
    </source>
</evidence>
<evidence type="ECO:0000313" key="2">
    <source>
        <dbReference type="Proteomes" id="UP001055153"/>
    </source>
</evidence>
<reference evidence="1" key="2">
    <citation type="submission" date="2021-08" db="EMBL/GenBank/DDBJ databases">
        <authorList>
            <person name="Tani A."/>
            <person name="Ola A."/>
            <person name="Ogura Y."/>
            <person name="Katsura K."/>
            <person name="Hayashi T."/>
        </authorList>
    </citation>
    <scope>NUCLEOTIDE SEQUENCE</scope>
    <source>
        <strain evidence="1">DSM 17168</strain>
    </source>
</reference>
<dbReference type="EMBL" id="BPQQ01000012">
    <property type="protein sequence ID" value="GJD99275.1"/>
    <property type="molecule type" value="Genomic_DNA"/>
</dbReference>
<sequence>MATEPDTHCHYMRRLHEILADRPLAAIPALADALLDRLVAFEAEAKAAGASATTLDAISNARFTAGVASLRPWLPLPRGH</sequence>
<gene>
    <name evidence="1" type="ORF">GMJLKIPL_1191</name>
</gene>